<dbReference type="EMBL" id="KQ085931">
    <property type="protein sequence ID" value="KLO15337.1"/>
    <property type="molecule type" value="Genomic_DNA"/>
</dbReference>
<organism evidence="1 2">
    <name type="scientific">Schizopora paradoxa</name>
    <dbReference type="NCBI Taxonomy" id="27342"/>
    <lineage>
        <taxon>Eukaryota</taxon>
        <taxon>Fungi</taxon>
        <taxon>Dikarya</taxon>
        <taxon>Basidiomycota</taxon>
        <taxon>Agaricomycotina</taxon>
        <taxon>Agaricomycetes</taxon>
        <taxon>Hymenochaetales</taxon>
        <taxon>Schizoporaceae</taxon>
        <taxon>Schizopora</taxon>
    </lineage>
</organism>
<sequence length="551" mass="63068">MRLSEAQALGKERRAEIVFRARKTTQRLKSLSDTLGRLSSVMRTEFEDAQADFKAVSKMNALVSIPNELLARIFDYVVNRDDDTESITTRHSRSPTDLVVPKPITTPKRSKVALSLSHVCRHFRITATSCARLWSNVCRNKELAALCMERTKQVPFNAHILIGRAEQDPHFGFYRLPLDKLLEDILPHSERLGRLEIDFRNSPELDQVDPTNSDVRKAFRELYAPALHSLHIRRSPNHYGTGVHVASDYITYHELDGWNAPNLRHFETSHYFPIAFSGLNNLHSLDITLKLQEIDFVNVIRALSQMTVLTDFRLMVTFNVSFERMEHIPSFERTCLPSVRRLRIGMIGSGITYLSTESVKLLEALFSPLLFPGVIDLHFIMLFFNYWQQGQPDVSLNRELGWLCQHENQYPCVERLCLEVVDHCREEGRNPGLLIDVPLAEFPNAKNLVLCSNARFKPSLKDPHGDKLPTLERITIKAIESGIKSIGPFVASVMKAQNEREERRSFRELIVVNTCQVTMGDFGMEYPTRIYEGDAALQWYANGTPEIPTFE</sequence>
<dbReference type="AlphaFoldDB" id="A0A0H2RUR9"/>
<reference evidence="1 2" key="1">
    <citation type="submission" date="2015-04" db="EMBL/GenBank/DDBJ databases">
        <title>Complete genome sequence of Schizopora paradoxa KUC8140, a cosmopolitan wood degrader in East Asia.</title>
        <authorList>
            <consortium name="DOE Joint Genome Institute"/>
            <person name="Min B."/>
            <person name="Park H."/>
            <person name="Jang Y."/>
            <person name="Kim J.-J."/>
            <person name="Kim K.H."/>
            <person name="Pangilinan J."/>
            <person name="Lipzen A."/>
            <person name="Riley R."/>
            <person name="Grigoriev I.V."/>
            <person name="Spatafora J.W."/>
            <person name="Choi I.-G."/>
        </authorList>
    </citation>
    <scope>NUCLEOTIDE SEQUENCE [LARGE SCALE GENOMIC DNA]</scope>
    <source>
        <strain evidence="1 2">KUC8140</strain>
    </source>
</reference>
<protein>
    <submittedName>
        <fullName evidence="1">Uncharacterized protein</fullName>
    </submittedName>
</protein>
<accession>A0A0H2RUR9</accession>
<evidence type="ECO:0000313" key="1">
    <source>
        <dbReference type="EMBL" id="KLO15337.1"/>
    </source>
</evidence>
<dbReference type="OrthoDB" id="2884925at2759"/>
<dbReference type="InParanoid" id="A0A0H2RUR9"/>
<evidence type="ECO:0000313" key="2">
    <source>
        <dbReference type="Proteomes" id="UP000053477"/>
    </source>
</evidence>
<name>A0A0H2RUR9_9AGAM</name>
<gene>
    <name evidence="1" type="ORF">SCHPADRAFT_995943</name>
</gene>
<proteinExistence type="predicted"/>
<dbReference type="Proteomes" id="UP000053477">
    <property type="component" value="Unassembled WGS sequence"/>
</dbReference>
<keyword evidence="2" id="KW-1185">Reference proteome</keyword>